<keyword evidence="2" id="KW-1185">Reference proteome</keyword>
<protein>
    <submittedName>
        <fullName evidence="1">Uncharacterized protein</fullName>
    </submittedName>
</protein>
<proteinExistence type="predicted"/>
<dbReference type="RefSeq" id="WP_162816826.1">
    <property type="nucleotide sequence ID" value="NZ_CP139961.1"/>
</dbReference>
<organism evidence="1 2">
    <name type="scientific">Moraxella canis</name>
    <dbReference type="NCBI Taxonomy" id="90239"/>
    <lineage>
        <taxon>Bacteria</taxon>
        <taxon>Pseudomonadati</taxon>
        <taxon>Pseudomonadota</taxon>
        <taxon>Gammaproteobacteria</taxon>
        <taxon>Moraxellales</taxon>
        <taxon>Moraxellaceae</taxon>
        <taxon>Moraxella</taxon>
    </lineage>
</organism>
<name>A0ABZ0WXN9_9GAMM</name>
<evidence type="ECO:0000313" key="1">
    <source>
        <dbReference type="EMBL" id="WQE03865.1"/>
    </source>
</evidence>
<dbReference type="EMBL" id="CP139961">
    <property type="protein sequence ID" value="WQE03865.1"/>
    <property type="molecule type" value="Genomic_DNA"/>
</dbReference>
<reference evidence="1 2" key="1">
    <citation type="submission" date="2023-12" db="EMBL/GenBank/DDBJ databases">
        <title>Genome sequencing and assembly of bacterial species from a model synthetic community.</title>
        <authorList>
            <person name="Hogle S.L."/>
        </authorList>
    </citation>
    <scope>NUCLEOTIDE SEQUENCE [LARGE SCALE GENOMIC DNA]</scope>
    <source>
        <strain evidence="1 2">HAMBI_2792</strain>
    </source>
</reference>
<accession>A0ABZ0WXN9</accession>
<sequence>MGDWLVTKELKQMLWDGKVTDYRQWDINRLVREQTRLQPIHEKHIEGSVIFTLPPKVGTGSGTVDMMNLQDRIRYGCLMMGYNYANGVCK</sequence>
<evidence type="ECO:0000313" key="2">
    <source>
        <dbReference type="Proteomes" id="UP001324384"/>
    </source>
</evidence>
<gene>
    <name evidence="1" type="ORF">U0021_09030</name>
</gene>
<dbReference type="Proteomes" id="UP001324384">
    <property type="component" value="Chromosome"/>
</dbReference>